<name>A0A699H6J4_TANCI</name>
<proteinExistence type="predicted"/>
<feature type="domain" description="Retroviral polymerase SH3-like" evidence="2">
    <location>
        <begin position="203"/>
        <end position="257"/>
    </location>
</feature>
<dbReference type="InterPro" id="IPR057670">
    <property type="entry name" value="SH3_retrovirus"/>
</dbReference>
<dbReference type="PANTHER" id="PTHR42648:SF18">
    <property type="entry name" value="RETROTRANSPOSON, UNCLASSIFIED-LIKE PROTEIN"/>
    <property type="match status" value="1"/>
</dbReference>
<dbReference type="Pfam" id="PF14223">
    <property type="entry name" value="Retrotran_gag_2"/>
    <property type="match status" value="1"/>
</dbReference>
<protein>
    <submittedName>
        <fullName evidence="3">Retrovirus-related Pol polyprotein from transposon TNT 1-94</fullName>
    </submittedName>
</protein>
<comment type="caution">
    <text evidence="3">The sequence shown here is derived from an EMBL/GenBank/DDBJ whole genome shotgun (WGS) entry which is preliminary data.</text>
</comment>
<reference evidence="3" key="1">
    <citation type="journal article" date="2019" name="Sci. Rep.">
        <title>Draft genome of Tanacetum cinerariifolium, the natural source of mosquito coil.</title>
        <authorList>
            <person name="Yamashiro T."/>
            <person name="Shiraishi A."/>
            <person name="Satake H."/>
            <person name="Nakayama K."/>
        </authorList>
    </citation>
    <scope>NUCLEOTIDE SEQUENCE</scope>
</reference>
<dbReference type="Pfam" id="PF25597">
    <property type="entry name" value="SH3_retrovirus"/>
    <property type="match status" value="1"/>
</dbReference>
<gene>
    <name evidence="3" type="ORF">Tci_315477</name>
</gene>
<dbReference type="EMBL" id="BKCJ010108124">
    <property type="protein sequence ID" value="GEX43502.1"/>
    <property type="molecule type" value="Genomic_DNA"/>
</dbReference>
<organism evidence="3">
    <name type="scientific">Tanacetum cinerariifolium</name>
    <name type="common">Dalmatian daisy</name>
    <name type="synonym">Chrysanthemum cinerariifolium</name>
    <dbReference type="NCBI Taxonomy" id="118510"/>
    <lineage>
        <taxon>Eukaryota</taxon>
        <taxon>Viridiplantae</taxon>
        <taxon>Streptophyta</taxon>
        <taxon>Embryophyta</taxon>
        <taxon>Tracheophyta</taxon>
        <taxon>Spermatophyta</taxon>
        <taxon>Magnoliopsida</taxon>
        <taxon>eudicotyledons</taxon>
        <taxon>Gunneridae</taxon>
        <taxon>Pentapetalae</taxon>
        <taxon>asterids</taxon>
        <taxon>campanulids</taxon>
        <taxon>Asterales</taxon>
        <taxon>Asteraceae</taxon>
        <taxon>Asteroideae</taxon>
        <taxon>Anthemideae</taxon>
        <taxon>Anthemidinae</taxon>
        <taxon>Tanacetum</taxon>
    </lineage>
</organism>
<dbReference type="PANTHER" id="PTHR42648">
    <property type="entry name" value="TRANSPOSASE, PUTATIVE-RELATED"/>
    <property type="match status" value="1"/>
</dbReference>
<sequence>MGFDFGKPALIKTYKIDLLTQEYEKSLISTEETINSDFTRFNTIVTSLKYFDPEYSSKNHVRKFLHALPLKWRAKVTTFDEAKDLGTFPLDEIIGDLKVYEMVLDNDGVDSKTTKENVKSLALKAKVTKEQTSDDSDSQGGSNEDMDEEEEAEVLNLMAMNFAISTACFTQNRSLIHKRYNNTPYELLRERKPNMEYFHVSGSLCYQTNDREDLGKMKPKADIGIFIGYSESFRGFQIYNRRTRKIMETIHVKFNELIAMEYFGKRSSKVSINSDAQTTLQDTSSSSLIIVEDNEAPPLVSSSKEQIFNEADEFIQEEDFASLDENALLSSYHTLLFEEDESSSTAEDPSNMQVTTLVQPLTHVCTKAHPLDQVIDDSSRSVMIKSRIIADSKVCMYALTISTIDPKNIKEAIQSQYVIELLKKHGMDQCDSMSTPMATARLDVDLQGTPTDQTKYHSMIKGLMYLTANRPDIAFATFLCVLYEARPMVNHLKEEDGSKYKFKFFLGTKELTMTVADFRRIFQLPQATDNNNDGFVAAPTFSQMDPFFLKDLGLYYSLTHLTTLIPYPRFPKMIFTHYITEHPNISRRVQDNYHRVENDNLVKNIFNYGENKEGAGMMIPEWMVKKHMVNEELDQLLEGTENVDVDEFMDDILNSQEDPHIRIEPRSDKESPRRRRKVLTWQLSIMPRRKSITTRVLQLVRRS</sequence>
<dbReference type="InterPro" id="IPR039537">
    <property type="entry name" value="Retrotran_Ty1/copia-like"/>
</dbReference>
<feature type="region of interest" description="Disordered" evidence="1">
    <location>
        <begin position="126"/>
        <end position="150"/>
    </location>
</feature>
<evidence type="ECO:0000259" key="2">
    <source>
        <dbReference type="Pfam" id="PF25597"/>
    </source>
</evidence>
<evidence type="ECO:0000313" key="3">
    <source>
        <dbReference type="EMBL" id="GEX43502.1"/>
    </source>
</evidence>
<evidence type="ECO:0000256" key="1">
    <source>
        <dbReference type="SAM" id="MobiDB-lite"/>
    </source>
</evidence>
<dbReference type="AlphaFoldDB" id="A0A699H6J4"/>
<accession>A0A699H6J4</accession>